<keyword evidence="3" id="KW-1185">Reference proteome</keyword>
<feature type="signal peptide" evidence="1">
    <location>
        <begin position="1"/>
        <end position="17"/>
    </location>
</feature>
<reference evidence="2 3" key="1">
    <citation type="submission" date="2020-04" db="EMBL/GenBank/DDBJ databases">
        <title>Perkinsus olseni comparative genomics.</title>
        <authorList>
            <person name="Bogema D.R."/>
        </authorList>
    </citation>
    <scope>NUCLEOTIDE SEQUENCE [LARGE SCALE GENOMIC DNA]</scope>
    <source>
        <strain evidence="2 3">ATCC PRA-207</strain>
    </source>
</reference>
<evidence type="ECO:0000313" key="2">
    <source>
        <dbReference type="EMBL" id="KAF4737086.1"/>
    </source>
</evidence>
<dbReference type="Proteomes" id="UP000553632">
    <property type="component" value="Unassembled WGS sequence"/>
</dbReference>
<dbReference type="PANTHER" id="PTHR37490">
    <property type="entry name" value="EXPRESSED PROTEIN"/>
    <property type="match status" value="1"/>
</dbReference>
<dbReference type="EMBL" id="JABANO010015307">
    <property type="protein sequence ID" value="KAF4737086.1"/>
    <property type="molecule type" value="Genomic_DNA"/>
</dbReference>
<comment type="caution">
    <text evidence="2">The sequence shown here is derived from an EMBL/GenBank/DDBJ whole genome shotgun (WGS) entry which is preliminary data.</text>
</comment>
<dbReference type="OMA" id="THAPPIE"/>
<dbReference type="InterPro" id="IPR021838">
    <property type="entry name" value="DUF3431"/>
</dbReference>
<keyword evidence="1" id="KW-0732">Signal</keyword>
<feature type="chain" id="PRO_5029486972" evidence="1">
    <location>
        <begin position="18"/>
        <end position="471"/>
    </location>
</feature>
<dbReference type="Pfam" id="PF11913">
    <property type="entry name" value="DUF3431"/>
    <property type="match status" value="1"/>
</dbReference>
<accession>A0A7J6SY52</accession>
<name>A0A7J6SY52_PEROL</name>
<organism evidence="2 3">
    <name type="scientific">Perkinsus olseni</name>
    <name type="common">Perkinsus atlanticus</name>
    <dbReference type="NCBI Taxonomy" id="32597"/>
    <lineage>
        <taxon>Eukaryota</taxon>
        <taxon>Sar</taxon>
        <taxon>Alveolata</taxon>
        <taxon>Perkinsozoa</taxon>
        <taxon>Perkinsea</taxon>
        <taxon>Perkinsida</taxon>
        <taxon>Perkinsidae</taxon>
        <taxon>Perkinsus</taxon>
    </lineage>
</organism>
<gene>
    <name evidence="2" type="ORF">FOZ63_019146</name>
</gene>
<dbReference type="AlphaFoldDB" id="A0A7J6SY52"/>
<evidence type="ECO:0000256" key="1">
    <source>
        <dbReference type="SAM" id="SignalP"/>
    </source>
</evidence>
<protein>
    <submittedName>
        <fullName evidence="2">Uncharacterized protein</fullName>
    </submittedName>
</protein>
<dbReference type="PANTHER" id="PTHR37490:SF2">
    <property type="match status" value="1"/>
</dbReference>
<sequence length="471" mass="54133">MICWIFILSLFTAESAPEDDYVTEYTEEFIQRHSKKEFYTGCYWTLRQIGEICDSHPHYDEGFQCRRSEVLAWDFQARLLDYYRPSSPGHQFSKPPIDEVFWLLSATESDQTETFAACPGLLVTSLLMMAEVRLQIDGPAAGEFYADKAKGFVRGLGNSPDAIGNLRSMYGMFPVEEAWASYNSALENLLARNQSAFEVDFVIAKCNHTLSWLRNITVSDHWRLHIIDKCGGNFPDDFTHQEIVDSLPFKDVIFTQLTTDQTDGLSLMTGECTAYLYYILARYEEVPDFVIFLHDDAPRHLQIPFLNIVTKSIFLGTFHADFLHLNHERYLQMRTDCLSRAHQRIFGEELKTDEFLSSYCCGQFVVSRKSIMKRSIDFYTNMNNIIRTGWNGTGCEIGNMPCYIAEFLWQKVFTGLSSLPLRASDNSLPLFLRYDHGRSTRLPSPLEFSLYHMSQSSWRGNLVGPPSPVDE</sequence>
<evidence type="ECO:0000313" key="3">
    <source>
        <dbReference type="Proteomes" id="UP000553632"/>
    </source>
</evidence>
<proteinExistence type="predicted"/>